<dbReference type="AlphaFoldDB" id="A0A3A8E292"/>
<dbReference type="RefSeq" id="WP_120403873.1">
    <property type="nucleotide sequence ID" value="NZ_RAXV01000061.1"/>
</dbReference>
<name>A0A3A8E292_9GAMM</name>
<comment type="caution">
    <text evidence="1">The sequence shown here is derived from an EMBL/GenBank/DDBJ whole genome shotgun (WGS) entry which is preliminary data.</text>
</comment>
<proteinExistence type="predicted"/>
<dbReference type="EMBL" id="RAXV01000061">
    <property type="protein sequence ID" value="RKG29117.1"/>
    <property type="molecule type" value="Genomic_DNA"/>
</dbReference>
<accession>A0A3A8E292</accession>
<protein>
    <submittedName>
        <fullName evidence="1">Uncharacterized protein</fullName>
    </submittedName>
</protein>
<reference evidence="1 2" key="1">
    <citation type="submission" date="2018-09" db="EMBL/GenBank/DDBJ databases">
        <title>The draft genome of Acinetobacter spp. strains.</title>
        <authorList>
            <person name="Qin J."/>
            <person name="Feng Y."/>
            <person name="Zong Z."/>
        </authorList>
    </citation>
    <scope>NUCLEOTIDE SEQUENCE [LARGE SCALE GENOMIC DNA]</scope>
    <source>
        <strain evidence="1 2">WCHAc060012</strain>
    </source>
</reference>
<evidence type="ECO:0000313" key="1">
    <source>
        <dbReference type="EMBL" id="RKG29117.1"/>
    </source>
</evidence>
<gene>
    <name evidence="1" type="ORF">D7V32_16475</name>
</gene>
<dbReference type="Proteomes" id="UP000282388">
    <property type="component" value="Unassembled WGS sequence"/>
</dbReference>
<organism evidence="1 2">
    <name type="scientific">Acinetobacter tianfuensis</name>
    <dbReference type="NCBI Taxonomy" id="2419603"/>
    <lineage>
        <taxon>Bacteria</taxon>
        <taxon>Pseudomonadati</taxon>
        <taxon>Pseudomonadota</taxon>
        <taxon>Gammaproteobacteria</taxon>
        <taxon>Moraxellales</taxon>
        <taxon>Moraxellaceae</taxon>
        <taxon>Acinetobacter</taxon>
    </lineage>
</organism>
<sequence>MKLDPLLGMSLTLNNVLQKLDIICAYETDEAKRAQLLLINSELTYFAERFNEPLPDEYKPD</sequence>
<keyword evidence="2" id="KW-1185">Reference proteome</keyword>
<evidence type="ECO:0000313" key="2">
    <source>
        <dbReference type="Proteomes" id="UP000282388"/>
    </source>
</evidence>